<dbReference type="PANTHER" id="PTHR34216">
    <property type="match status" value="1"/>
</dbReference>
<keyword evidence="2" id="KW-0732">Signal</keyword>
<dbReference type="Proteomes" id="UP001396646">
    <property type="component" value="Unassembled WGS sequence"/>
</dbReference>
<dbReference type="InterPro" id="IPR011330">
    <property type="entry name" value="Glyco_hydro/deAcase_b/a-brl"/>
</dbReference>
<dbReference type="RefSeq" id="WP_342127538.1">
    <property type="nucleotide sequence ID" value="NZ_JBCAUS010000006.1"/>
</dbReference>
<sequence length="286" mass="33418">MLRKLPFVLLRLTGISFLFREVLQKNKVSIILFHDINPYIIEKYLKTLIPKYNIISLQDYINAREAETVNQLPPKSLIITLDDGHKSNYDLKPLLERYKVPATIFLCSGIVDTNRHFWWKHETSGEYGREHLKRVSNQEKLEILKQFGFEVTKEFEDRQALLKSEIENMQDMVDFQSHTVFHPILPMCTDEEADWEIAQSKKDLEEKYGFDIYSLSYPNGDYSERDIELAKKAGYTCGITIEPGFNSGNTDLFRLKRAPIRDGADINELLVKASGVWWYLRKMVGR</sequence>
<dbReference type="InterPro" id="IPR002509">
    <property type="entry name" value="NODB_dom"/>
</dbReference>
<protein>
    <submittedName>
        <fullName evidence="4">Polysaccharide deacetylase family protein</fullName>
    </submittedName>
</protein>
<gene>
    <name evidence="4" type="ORF">WOA13_08850</name>
</gene>
<evidence type="ECO:0000313" key="4">
    <source>
        <dbReference type="EMBL" id="MEL4305925.1"/>
    </source>
</evidence>
<name>A0ABU9KU59_9EURY</name>
<feature type="domain" description="NodB homology" evidence="3">
    <location>
        <begin position="75"/>
        <end position="286"/>
    </location>
</feature>
<organism evidence="4 5">
    <name type="scientific">Methanococcoides cohabitans</name>
    <dbReference type="NCBI Taxonomy" id="3136559"/>
    <lineage>
        <taxon>Archaea</taxon>
        <taxon>Methanobacteriati</taxon>
        <taxon>Methanobacteriota</taxon>
        <taxon>Stenosarchaea group</taxon>
        <taxon>Methanomicrobia</taxon>
        <taxon>Methanosarcinales</taxon>
        <taxon>Methanosarcinaceae</taxon>
        <taxon>Methanococcoides</taxon>
    </lineage>
</organism>
<comment type="caution">
    <text evidence="4">The sequence shown here is derived from an EMBL/GenBank/DDBJ whole genome shotgun (WGS) entry which is preliminary data.</text>
</comment>
<dbReference type="Pfam" id="PF01522">
    <property type="entry name" value="Polysacc_deac_1"/>
    <property type="match status" value="1"/>
</dbReference>
<dbReference type="PROSITE" id="PS51677">
    <property type="entry name" value="NODB"/>
    <property type="match status" value="1"/>
</dbReference>
<evidence type="ECO:0000256" key="2">
    <source>
        <dbReference type="ARBA" id="ARBA00022729"/>
    </source>
</evidence>
<reference evidence="4 5" key="1">
    <citation type="submission" date="2024-04" db="EMBL/GenBank/DDBJ databases">
        <title>Methanococcoides sp. LMO-2.</title>
        <authorList>
            <person name="Liang L."/>
        </authorList>
    </citation>
    <scope>NUCLEOTIDE SEQUENCE [LARGE SCALE GENOMIC DNA]</scope>
    <source>
        <strain evidence="4 5">LMO-2</strain>
    </source>
</reference>
<evidence type="ECO:0000256" key="1">
    <source>
        <dbReference type="ARBA" id="ARBA00004613"/>
    </source>
</evidence>
<dbReference type="CDD" id="cd10918">
    <property type="entry name" value="CE4_NodB_like_5s_6s"/>
    <property type="match status" value="1"/>
</dbReference>
<proteinExistence type="predicted"/>
<dbReference type="PANTHER" id="PTHR34216:SF3">
    <property type="entry name" value="POLY-BETA-1,6-N-ACETYL-D-GLUCOSAMINE N-DEACETYLASE"/>
    <property type="match status" value="1"/>
</dbReference>
<keyword evidence="5" id="KW-1185">Reference proteome</keyword>
<dbReference type="SUPFAM" id="SSF88713">
    <property type="entry name" value="Glycoside hydrolase/deacetylase"/>
    <property type="match status" value="1"/>
</dbReference>
<comment type="subcellular location">
    <subcellularLocation>
        <location evidence="1">Secreted</location>
    </subcellularLocation>
</comment>
<dbReference type="Gene3D" id="3.20.20.370">
    <property type="entry name" value="Glycoside hydrolase/deacetylase"/>
    <property type="match status" value="1"/>
</dbReference>
<accession>A0ABU9KU59</accession>
<evidence type="ECO:0000259" key="3">
    <source>
        <dbReference type="PROSITE" id="PS51677"/>
    </source>
</evidence>
<dbReference type="InterPro" id="IPR051398">
    <property type="entry name" value="Polysacch_Deacetylase"/>
</dbReference>
<dbReference type="EMBL" id="JBCAUS010000006">
    <property type="protein sequence ID" value="MEL4305925.1"/>
    <property type="molecule type" value="Genomic_DNA"/>
</dbReference>
<evidence type="ECO:0000313" key="5">
    <source>
        <dbReference type="Proteomes" id="UP001396646"/>
    </source>
</evidence>